<accession>H1KCL0</accession>
<sequence length="187" mass="20750">MSPFVEALEAISKILLIAGTLIGGGWAVHEYLDKKQDARVAESIGYVRRFSAEPLLGAQSRIGQAWYAARSQLHALTATPTASQEEFTRRKRQLVMSVVETSSIAPNASKNRGIVSDVDLIVSFFDELRICVKSQLCDDQTARNFFTPYAERFFCLHAPFIDWKSKNYSAGYAEAMRGFVSAKACPS</sequence>
<dbReference type="AlphaFoldDB" id="H1KCL0"/>
<comment type="caution">
    <text evidence="1">The sequence shown here is derived from an EMBL/GenBank/DDBJ whole genome shotgun (WGS) entry which is preliminary data.</text>
</comment>
<dbReference type="Proteomes" id="UP000004382">
    <property type="component" value="Unassembled WGS sequence"/>
</dbReference>
<reference evidence="1 2" key="1">
    <citation type="submission" date="2011-09" db="EMBL/GenBank/DDBJ databases">
        <title>The draft genome of Methylobacterium extorquens DSM 13060.</title>
        <authorList>
            <consortium name="US DOE Joint Genome Institute (JGI-PGF)"/>
            <person name="Lucas S."/>
            <person name="Han J."/>
            <person name="Lapidus A."/>
            <person name="Cheng J.-F."/>
            <person name="Goodwin L."/>
            <person name="Pitluck S."/>
            <person name="Peters L."/>
            <person name="Land M.L."/>
            <person name="Hauser L."/>
            <person name="Koskimaki J."/>
            <person name="Halonen O."/>
            <person name="Pirttila A."/>
            <person name="Frank C."/>
            <person name="Woyke T.J."/>
        </authorList>
    </citation>
    <scope>NUCLEOTIDE SEQUENCE [LARGE SCALE GENOMIC DNA]</scope>
    <source>
        <strain evidence="1 2">DSM 13060</strain>
    </source>
</reference>
<name>H1KCL0_METEX</name>
<dbReference type="EMBL" id="AGJK01000005">
    <property type="protein sequence ID" value="EHP94683.1"/>
    <property type="molecule type" value="Genomic_DNA"/>
</dbReference>
<protein>
    <submittedName>
        <fullName evidence="1">Uncharacterized protein</fullName>
    </submittedName>
</protein>
<dbReference type="PATRIC" id="fig|882800.3.peg.351"/>
<organism evidence="1 2">
    <name type="scientific">Methylorubrum extorquens DSM 13060</name>
    <dbReference type="NCBI Taxonomy" id="882800"/>
    <lineage>
        <taxon>Bacteria</taxon>
        <taxon>Pseudomonadati</taxon>
        <taxon>Pseudomonadota</taxon>
        <taxon>Alphaproteobacteria</taxon>
        <taxon>Hyphomicrobiales</taxon>
        <taxon>Methylobacteriaceae</taxon>
        <taxon>Methylorubrum</taxon>
    </lineage>
</organism>
<dbReference type="RefSeq" id="WP_003596552.1">
    <property type="nucleotide sequence ID" value="NZ_AGJK01000005.1"/>
</dbReference>
<proteinExistence type="predicted"/>
<evidence type="ECO:0000313" key="2">
    <source>
        <dbReference type="Proteomes" id="UP000004382"/>
    </source>
</evidence>
<evidence type="ECO:0000313" key="1">
    <source>
        <dbReference type="EMBL" id="EHP94683.1"/>
    </source>
</evidence>
<gene>
    <name evidence="1" type="ORF">MetexDRAFT_0372</name>
</gene>